<name>A0ABZ2BGA1_9HYPH</name>
<keyword evidence="3" id="KW-1185">Reference proteome</keyword>
<dbReference type="RefSeq" id="WP_331374253.1">
    <property type="nucleotide sequence ID" value="NZ_CP133148.1"/>
</dbReference>
<dbReference type="SMART" id="SM00943">
    <property type="entry name" value="Prim-Pol"/>
    <property type="match status" value="1"/>
</dbReference>
<gene>
    <name evidence="2" type="ORF">RB548_07115</name>
</gene>
<protein>
    <submittedName>
        <fullName evidence="2">Bifunctional DNA primase/polymerase</fullName>
    </submittedName>
</protein>
<dbReference type="Proteomes" id="UP001432360">
    <property type="component" value="Chromosome"/>
</dbReference>
<organism evidence="2 3">
    <name type="scientific">Sinorhizobium chiapasense</name>
    <dbReference type="NCBI Taxonomy" id="501572"/>
    <lineage>
        <taxon>Bacteria</taxon>
        <taxon>Pseudomonadati</taxon>
        <taxon>Pseudomonadota</taxon>
        <taxon>Alphaproteobacteria</taxon>
        <taxon>Hyphomicrobiales</taxon>
        <taxon>Rhizobiaceae</taxon>
        <taxon>Sinorhizobium/Ensifer group</taxon>
        <taxon>Sinorhizobium</taxon>
    </lineage>
</organism>
<feature type="domain" description="DNA primase/polymerase bifunctional N-terminal" evidence="1">
    <location>
        <begin position="21"/>
        <end position="169"/>
    </location>
</feature>
<accession>A0ABZ2BGA1</accession>
<dbReference type="SUPFAM" id="SSF56747">
    <property type="entry name" value="Prim-pol domain"/>
    <property type="match status" value="1"/>
</dbReference>
<dbReference type="Pfam" id="PF09250">
    <property type="entry name" value="Prim-Pol"/>
    <property type="match status" value="1"/>
</dbReference>
<evidence type="ECO:0000313" key="3">
    <source>
        <dbReference type="Proteomes" id="UP001432360"/>
    </source>
</evidence>
<sequence length="379" mass="41890">MNRLSRTIEQKVSARVPVEEMERLFSLGYHLIPCGGEDGKKPLRSGWNAPKSRRMPLETVFKIMRKHDSCTYGVRLDGLAVVDCDTWDDGTREYVSKRFPEPNARVWTSRGAHLYFGAGQAMPTNLRTAEMSIDFKAGHNHFVIGPGSVRPDGRTYDPDGHPLPPIRELTRFRVINAVGDTPTSALPNVANVVPTQAFTRQLIKIGDRNAALLKHAVSLGHASVSLIELVKDVTLWASIHCDNPQTVTVAEIKKACSSVWRMRQSGKLYASRQSEFRMPRAAFDLINAGAGSGAGNCLLLYSYLVQSHGHTAAKPFAVVSEAIARSKRVALSKSTIDRCKQTLRDLGLIRLLRKGKHMEPDLYMLTPVSQIGNPIPTAQ</sequence>
<dbReference type="EMBL" id="CP133148">
    <property type="protein sequence ID" value="WVT05157.1"/>
    <property type="molecule type" value="Genomic_DNA"/>
</dbReference>
<reference evidence="2" key="1">
    <citation type="submission" date="2023-08" db="EMBL/GenBank/DDBJ databases">
        <title>Complete genome sequence of Sinorhizobium chiapanecum ITTG S70 isolated from Acaciella angustissima nodules in Chiapas-Mexico.</title>
        <authorList>
            <person name="Rincon-Rosales R."/>
            <person name="Rogel M.A."/>
            <person name="Rincon-Medina C.I."/>
            <person name="Guerrero G."/>
            <person name="Manzano-Gomez L.A."/>
            <person name="Lopez-Lopez A."/>
            <person name="Rincon Molina F.A."/>
            <person name="Martinez-Romero E."/>
        </authorList>
    </citation>
    <scope>NUCLEOTIDE SEQUENCE</scope>
    <source>
        <strain evidence="2">ITTG S70</strain>
    </source>
</reference>
<evidence type="ECO:0000259" key="1">
    <source>
        <dbReference type="SMART" id="SM00943"/>
    </source>
</evidence>
<proteinExistence type="predicted"/>
<evidence type="ECO:0000313" key="2">
    <source>
        <dbReference type="EMBL" id="WVT05157.1"/>
    </source>
</evidence>
<dbReference type="InterPro" id="IPR015330">
    <property type="entry name" value="DNA_primase/pol_bifunc_N"/>
</dbReference>